<evidence type="ECO:0000313" key="3">
    <source>
        <dbReference type="EMBL" id="MBB6577693.1"/>
    </source>
</evidence>
<evidence type="ECO:0000259" key="2">
    <source>
        <dbReference type="Pfam" id="PF01345"/>
    </source>
</evidence>
<keyword evidence="1" id="KW-0732">Signal</keyword>
<comment type="caution">
    <text evidence="3">The sequence shown here is derived from an EMBL/GenBank/DDBJ whole genome shotgun (WGS) entry which is preliminary data.</text>
</comment>
<dbReference type="NCBIfam" id="TIGR01451">
    <property type="entry name" value="B_ant_repeat"/>
    <property type="match status" value="4"/>
</dbReference>
<dbReference type="PANTHER" id="PTHR34819">
    <property type="entry name" value="LARGE CYSTEINE-RICH PERIPLASMIC PROTEIN OMCB"/>
    <property type="match status" value="1"/>
</dbReference>
<accession>A0ABR6RF24</accession>
<dbReference type="InterPro" id="IPR001434">
    <property type="entry name" value="OmcB-like_DUF11"/>
</dbReference>
<feature type="domain" description="DUF11" evidence="2">
    <location>
        <begin position="241"/>
        <end position="343"/>
    </location>
</feature>
<reference evidence="3 4" key="1">
    <citation type="submission" date="2020-08" db="EMBL/GenBank/DDBJ databases">
        <title>Functional genomics of gut bacteria from endangered species of beetles.</title>
        <authorList>
            <person name="Carlos-Shanley C."/>
        </authorList>
    </citation>
    <scope>NUCLEOTIDE SEQUENCE [LARGE SCALE GENOMIC DNA]</scope>
    <source>
        <strain evidence="3 4">S00124</strain>
    </source>
</reference>
<dbReference type="Gene3D" id="2.60.40.10">
    <property type="entry name" value="Immunoglobulins"/>
    <property type="match status" value="1"/>
</dbReference>
<dbReference type="Proteomes" id="UP000562492">
    <property type="component" value="Unassembled WGS sequence"/>
</dbReference>
<dbReference type="RefSeq" id="WP_184707390.1">
    <property type="nucleotide sequence ID" value="NZ_JACHKZ010000008.1"/>
</dbReference>
<dbReference type="Pfam" id="PF01345">
    <property type="entry name" value="DUF11"/>
    <property type="match status" value="4"/>
</dbReference>
<gene>
    <name evidence="3" type="ORF">HNP33_001750</name>
</gene>
<evidence type="ECO:0000256" key="1">
    <source>
        <dbReference type="SAM" id="SignalP"/>
    </source>
</evidence>
<name>A0ABR6RF24_9BURK</name>
<sequence length="829" mass="83177">MIRFFNQLLRSSGGAGAALAASLALCSTAHAQSLPTVSCSTDPAIFNTGIDGTNGYSINSPKLPLGATDMHWFIAPADGPVPNASTAAGLTFTQGPLYRHPAWYPSPFNNAEWIGVSWGKSYYVYRYQFNLDPGVDPAGFNLNLSMYADNQVSRILVNDAINDYTNNGTSLGIGGFQSNGNVSILLNAGWKTGLNTIYVVTGNQGDPSGLLVQSTGTASCAPPLNVQKKAVNADGTPFTGRATANSAIYYDVTVTNASNTDASGTVLKDSLPAGLQSAASTWSCRVPAGSAAACPAPSPNTFPLNTSLPVLPAGSSLVFRINSQFSNPLPAGQALITNTATIEPPAASGLTCDPRDGFPTPCSASASVGTAPLVSVTKSVASPGPLYPGDTAVYTITVKNEGATELSNTLLSDTLPAGYASAVWSCLSPVGSQAVCPSTSGSLAAGGTLSETIASMKANASLVYTITATVAGITSPAPGVVNTAQVTASEADALCVNPDGTTSSTKPCSASASVTLWPVPVLELTKTVAGSGTFYAGQPVVYTITAKNAGQAPVSNAKVVDTLPAGLVNGSWTCAPGASTPCPSASGAAPLDTTLPLLAAGDSVVFTVTATVAAQPPASITNVATLDADAKNSQCQRAGVITGTVPCQAQQAIQTAALPILAISKSVDATVPLSPGDPLMYTVTVRNNGTGDLSQLTITDPLPAYIELGAWTCTATGTATCPAASGNGALSQFVATLPAGTSLVYTLAAKIGAQAPAGSTLVNEASATSAVAATQCDGGTAQPCKASAAVSTKPGVPAGAAPVPMDKPWALLALTAMLLGAALRQRKRG</sequence>
<feature type="chain" id="PRO_5046343693" evidence="1">
    <location>
        <begin position="32"/>
        <end position="829"/>
    </location>
</feature>
<dbReference type="EMBL" id="JACHKZ010000008">
    <property type="protein sequence ID" value="MBB6577693.1"/>
    <property type="molecule type" value="Genomic_DNA"/>
</dbReference>
<evidence type="ECO:0000313" key="4">
    <source>
        <dbReference type="Proteomes" id="UP000562492"/>
    </source>
</evidence>
<protein>
    <submittedName>
        <fullName evidence="3">Repeat protein (TIGR01451 family)</fullName>
    </submittedName>
</protein>
<organism evidence="3 4">
    <name type="scientific">Comamonas odontotermitis</name>
    <dbReference type="NCBI Taxonomy" id="379895"/>
    <lineage>
        <taxon>Bacteria</taxon>
        <taxon>Pseudomonadati</taxon>
        <taxon>Pseudomonadota</taxon>
        <taxon>Betaproteobacteria</taxon>
        <taxon>Burkholderiales</taxon>
        <taxon>Comamonadaceae</taxon>
        <taxon>Comamonas</taxon>
    </lineage>
</organism>
<dbReference type="InterPro" id="IPR047589">
    <property type="entry name" value="DUF11_rpt"/>
</dbReference>
<dbReference type="PANTHER" id="PTHR34819:SF3">
    <property type="entry name" value="CELL SURFACE PROTEIN"/>
    <property type="match status" value="1"/>
</dbReference>
<dbReference type="InterPro" id="IPR013783">
    <property type="entry name" value="Ig-like_fold"/>
</dbReference>
<feature type="domain" description="DUF11" evidence="2">
    <location>
        <begin position="661"/>
        <end position="770"/>
    </location>
</feature>
<feature type="signal peptide" evidence="1">
    <location>
        <begin position="1"/>
        <end position="31"/>
    </location>
</feature>
<dbReference type="InterPro" id="IPR051172">
    <property type="entry name" value="Chlamydia_OmcB"/>
</dbReference>
<proteinExistence type="predicted"/>
<feature type="domain" description="DUF11" evidence="2">
    <location>
        <begin position="522"/>
        <end position="630"/>
    </location>
</feature>
<feature type="domain" description="DUF11" evidence="2">
    <location>
        <begin position="374"/>
        <end position="493"/>
    </location>
</feature>
<keyword evidence="4" id="KW-1185">Reference proteome</keyword>